<feature type="transmembrane region" description="Helical" evidence="7">
    <location>
        <begin position="203"/>
        <end position="228"/>
    </location>
</feature>
<feature type="transmembrane region" description="Helical" evidence="7">
    <location>
        <begin position="120"/>
        <end position="137"/>
    </location>
</feature>
<dbReference type="GO" id="GO:0005886">
    <property type="term" value="C:plasma membrane"/>
    <property type="evidence" value="ECO:0007669"/>
    <property type="project" value="UniProtKB-SubCell"/>
</dbReference>
<dbReference type="PANTHER" id="PTHR34184:SF4">
    <property type="entry name" value="UPF0718 PROTEIN YCGR"/>
    <property type="match status" value="1"/>
</dbReference>
<feature type="transmembrane region" description="Helical" evidence="7">
    <location>
        <begin position="51"/>
        <end position="77"/>
    </location>
</feature>
<organism evidence="8 9">
    <name type="scientific">Geoalkalibacter subterraneus</name>
    <dbReference type="NCBI Taxonomy" id="483547"/>
    <lineage>
        <taxon>Bacteria</taxon>
        <taxon>Pseudomonadati</taxon>
        <taxon>Thermodesulfobacteriota</taxon>
        <taxon>Desulfuromonadia</taxon>
        <taxon>Desulfuromonadales</taxon>
        <taxon>Geoalkalibacteraceae</taxon>
        <taxon>Geoalkalibacter</taxon>
    </lineage>
</organism>
<dbReference type="HOGENOM" id="CLU_813244_0_0_7"/>
<feature type="transmembrane region" description="Helical" evidence="7">
    <location>
        <begin position="20"/>
        <end position="39"/>
    </location>
</feature>
<keyword evidence="5 7" id="KW-1133">Transmembrane helix</keyword>
<evidence type="ECO:0000256" key="3">
    <source>
        <dbReference type="ARBA" id="ARBA00022475"/>
    </source>
</evidence>
<name>A0A0B5FIE4_9BACT</name>
<feature type="transmembrane region" description="Helical" evidence="7">
    <location>
        <begin position="266"/>
        <end position="288"/>
    </location>
</feature>
<evidence type="ECO:0000256" key="4">
    <source>
        <dbReference type="ARBA" id="ARBA00022692"/>
    </source>
</evidence>
<gene>
    <name evidence="8" type="ORF">GSUB_11795</name>
</gene>
<evidence type="ECO:0000256" key="7">
    <source>
        <dbReference type="SAM" id="Phobius"/>
    </source>
</evidence>
<dbReference type="Proteomes" id="UP000035036">
    <property type="component" value="Chromosome"/>
</dbReference>
<keyword evidence="9" id="KW-1185">Reference proteome</keyword>
<evidence type="ECO:0000256" key="1">
    <source>
        <dbReference type="ARBA" id="ARBA00004651"/>
    </source>
</evidence>
<dbReference type="EMBL" id="CP010311">
    <property type="protein sequence ID" value="AJF07108.1"/>
    <property type="molecule type" value="Genomic_DNA"/>
</dbReference>
<comment type="similarity">
    <text evidence="2">Belongs to the UPF0718 family.</text>
</comment>
<dbReference type="InterPro" id="IPR005524">
    <property type="entry name" value="DUF318"/>
</dbReference>
<dbReference type="STRING" id="483547.GSUB_11795"/>
<evidence type="ECO:0000313" key="9">
    <source>
        <dbReference type="Proteomes" id="UP000035036"/>
    </source>
</evidence>
<reference evidence="8 9" key="1">
    <citation type="journal article" date="2015" name="Genome Announc.">
        <title>Genomes of Geoalkalibacter ferrihydriticus Z-0531T and Geoalkalibacter subterraneus Red1T, Two Haloalkaliphilic Metal-Reducing Deltaproteobacteria.</title>
        <authorList>
            <person name="Badalamenti J.P."/>
            <person name="Krajmalnik-Brown R."/>
            <person name="Torres C.I."/>
            <person name="Bond D.R."/>
        </authorList>
    </citation>
    <scope>NUCLEOTIDE SEQUENCE [LARGE SCALE GENOMIC DNA]</scope>
    <source>
        <strain evidence="8 9">Red1</strain>
    </source>
</reference>
<evidence type="ECO:0008006" key="10">
    <source>
        <dbReference type="Google" id="ProtNLM"/>
    </source>
</evidence>
<keyword evidence="3" id="KW-1003">Cell membrane</keyword>
<proteinExistence type="inferred from homology"/>
<dbReference type="Pfam" id="PF03773">
    <property type="entry name" value="ArsP_1"/>
    <property type="match status" value="1"/>
</dbReference>
<sequence>MPDSALTQFLSVIDEEIRRMWWFFLLACLLVGIIKGYKLDLKIRHAVNRSGFWGILIAIAVGMVSPLCACGILPVVISLALMGTPLPPLMALLATSPTMGPDALLLTWRGLGSDLATWKIIGSGVLGLCAGAVTLMLESRGWLNSDLVRLKPVYREDGTLASAHEVGKAHGIKLKTMTVEPRANRARFIFDRTVDAALFTGKFLLLAIVLEALLVTFVPISWITVLVGQPGIQSLVAASLIGLPLPSNQIPLIPILAGLIERGIDPGAALTLLLAGPVTSLPAIIALWGMFHRRVVGVFLAVGLCASIGVGWIYQLTL</sequence>
<keyword evidence="6 7" id="KW-0472">Membrane</keyword>
<evidence type="ECO:0000256" key="6">
    <source>
        <dbReference type="ARBA" id="ARBA00023136"/>
    </source>
</evidence>
<evidence type="ECO:0000256" key="5">
    <source>
        <dbReference type="ARBA" id="ARBA00022989"/>
    </source>
</evidence>
<dbReference type="OrthoDB" id="9777774at2"/>
<evidence type="ECO:0000313" key="8">
    <source>
        <dbReference type="EMBL" id="AJF07108.1"/>
    </source>
</evidence>
<keyword evidence="4 7" id="KW-0812">Transmembrane</keyword>
<dbReference type="RefSeq" id="WP_040200949.1">
    <property type="nucleotide sequence ID" value="NZ_CP010311.1"/>
</dbReference>
<feature type="transmembrane region" description="Helical" evidence="7">
    <location>
        <begin position="295"/>
        <end position="314"/>
    </location>
</feature>
<dbReference type="PANTHER" id="PTHR34184">
    <property type="entry name" value="UPF0718 PROTEIN YCGR"/>
    <property type="match status" value="1"/>
</dbReference>
<dbReference type="KEGG" id="gsb:GSUB_11795"/>
<accession>A0A0B5FIE4</accession>
<dbReference type="AlphaFoldDB" id="A0A0B5FIE4"/>
<comment type="subcellular location">
    <subcellularLocation>
        <location evidence="1">Cell membrane</location>
        <topology evidence="1">Multi-pass membrane protein</topology>
    </subcellularLocation>
</comment>
<evidence type="ECO:0000256" key="2">
    <source>
        <dbReference type="ARBA" id="ARBA00006386"/>
    </source>
</evidence>
<dbReference type="InterPro" id="IPR052923">
    <property type="entry name" value="UPF0718"/>
</dbReference>
<protein>
    <recommendedName>
        <fullName evidence="10">Permease</fullName>
    </recommendedName>
</protein>